<comment type="caution">
    <text evidence="1">The sequence shown here is derived from an EMBL/GenBank/DDBJ whole genome shotgun (WGS) entry which is preliminary data.</text>
</comment>
<protein>
    <submittedName>
        <fullName evidence="1">Uncharacterized protein</fullName>
    </submittedName>
</protein>
<feature type="non-terminal residue" evidence="1">
    <location>
        <position position="26"/>
    </location>
</feature>
<keyword evidence="2" id="KW-1185">Reference proteome</keyword>
<evidence type="ECO:0000313" key="2">
    <source>
        <dbReference type="Proteomes" id="UP000541352"/>
    </source>
</evidence>
<gene>
    <name evidence="1" type="ORF">FHS57_006451</name>
</gene>
<accession>A0A7W6EUB3</accession>
<evidence type="ECO:0000313" key="1">
    <source>
        <dbReference type="EMBL" id="MBB3842417.1"/>
    </source>
</evidence>
<name>A0A7W6EUB3_9BACT</name>
<proteinExistence type="predicted"/>
<dbReference type="Proteomes" id="UP000541352">
    <property type="component" value="Unassembled WGS sequence"/>
</dbReference>
<organism evidence="1 2">
    <name type="scientific">Runella defluvii</name>
    <dbReference type="NCBI Taxonomy" id="370973"/>
    <lineage>
        <taxon>Bacteria</taxon>
        <taxon>Pseudomonadati</taxon>
        <taxon>Bacteroidota</taxon>
        <taxon>Cytophagia</taxon>
        <taxon>Cytophagales</taxon>
        <taxon>Spirosomataceae</taxon>
        <taxon>Runella</taxon>
    </lineage>
</organism>
<sequence>MNFKLFFFVFFIGILFYTKCCYCQSI</sequence>
<dbReference type="EMBL" id="JACIBY010000040">
    <property type="protein sequence ID" value="MBB3842417.1"/>
    <property type="molecule type" value="Genomic_DNA"/>
</dbReference>
<dbReference type="AlphaFoldDB" id="A0A7W6EUB3"/>
<reference evidence="1 2" key="1">
    <citation type="submission" date="2020-08" db="EMBL/GenBank/DDBJ databases">
        <title>Genomic Encyclopedia of Type Strains, Phase IV (KMG-IV): sequencing the most valuable type-strain genomes for metagenomic binning, comparative biology and taxonomic classification.</title>
        <authorList>
            <person name="Goeker M."/>
        </authorList>
    </citation>
    <scope>NUCLEOTIDE SEQUENCE [LARGE SCALE GENOMIC DNA]</scope>
    <source>
        <strain evidence="1 2">DSM 17976</strain>
    </source>
</reference>